<feature type="region of interest" description="Disordered" evidence="1">
    <location>
        <begin position="521"/>
        <end position="589"/>
    </location>
</feature>
<evidence type="ECO:0000313" key="3">
    <source>
        <dbReference type="Proteomes" id="UP000321934"/>
    </source>
</evidence>
<dbReference type="EMBL" id="CP029077">
    <property type="protein sequence ID" value="QED23246.1"/>
    <property type="molecule type" value="Genomic_DNA"/>
</dbReference>
<accession>A0A5B8XE18</accession>
<keyword evidence="3" id="KW-1185">Reference proteome</keyword>
<sequence>MNQPNQEEVIISNNQNRINDLKSQFDTMMKSFENSKDSRLKQLANISLNGFLALASFYSYFDLGKDVIDDVNNDILNIKEVMYQSNAENANNIEQIMNYVNSTIPGIIKTLNDTQYDLNPNFDRRSSNFSEFFRNDQNNAYFIKRCGLDKTMSLDDDCNMLARVYQDQLISGETNRQIQLSRDELGNFSNKMNELLKSEINRTKEDRLFDNDTSITPDMSDEYGLLFLFLGSLGLFLNSTSQKAIDDGGVLDKEKDFIRKNQEYLKILNRKQMSLLYTFITSCAVYLENFNLPDSKYKNAIEQTGLYAVPIMYSLYMFALFAQNIVKLEMSNHQITKDLAFMLKDIERQWTEALSGKDGGKNKYIQALISEIDSYKRKTGIQSDDASFGVSLASSFVQFFTIIPQIAQDVLSNVVPVSSKSSFPFVKWNGFHADRILPEIKNTCQQLCTTFSKVIQNLNCCKGKNDVIGDDFANFVTKEGEVDKIVDNLNNAAILDTNKHQEGQNLNQNNEQGQEDEIIVSEDKEESQTPKSQKGQGVYGSSYSRQRQYVAPRQEEEGNQFKDQGQQSQFYQQGEERKSQIGLGQSMKK</sequence>
<evidence type="ECO:0000313" key="2">
    <source>
        <dbReference type="EMBL" id="QED23246.1"/>
    </source>
</evidence>
<feature type="compositionally biased region" description="Polar residues" evidence="1">
    <location>
        <begin position="529"/>
        <end position="547"/>
    </location>
</feature>
<dbReference type="Proteomes" id="UP000321934">
    <property type="component" value="Chromosome"/>
</dbReference>
<organism evidence="2 3">
    <name type="scientific">Candidatus Deianiraea vastatrix</name>
    <dbReference type="NCBI Taxonomy" id="2163644"/>
    <lineage>
        <taxon>Bacteria</taxon>
        <taxon>Pseudomonadati</taxon>
        <taxon>Pseudomonadota</taxon>
        <taxon>Alphaproteobacteria</taxon>
        <taxon>Rickettsiales</taxon>
        <taxon>Candidatus Deianiraeaceae</taxon>
        <taxon>Candidatus Deianiraea</taxon>
    </lineage>
</organism>
<evidence type="ECO:0000256" key="1">
    <source>
        <dbReference type="SAM" id="MobiDB-lite"/>
    </source>
</evidence>
<feature type="compositionally biased region" description="Low complexity" evidence="1">
    <location>
        <begin position="561"/>
        <end position="573"/>
    </location>
</feature>
<name>A0A5B8XE18_9RICK</name>
<protein>
    <submittedName>
        <fullName evidence="2">Uncharacterized protein</fullName>
    </submittedName>
</protein>
<dbReference type="RefSeq" id="WP_146820532.1">
    <property type="nucleotide sequence ID" value="NZ_CP029077.1"/>
</dbReference>
<gene>
    <name evidence="2" type="ORF">Deia_00446</name>
</gene>
<proteinExistence type="predicted"/>
<reference evidence="2 3" key="1">
    <citation type="journal article" date="2019" name="ISME J.">
        <title>Deianiraea, an extracellular bacterium associated with the ciliate Paramecium, suggests an alternative scenario for the evolution of Rickettsiales.</title>
        <authorList>
            <person name="Castelli M."/>
            <person name="Sabaneyeva E."/>
            <person name="Lanzoni O."/>
            <person name="Lebedeva N."/>
            <person name="Floriano A.M."/>
            <person name="Gaiarsa S."/>
            <person name="Benken K."/>
            <person name="Modeo L."/>
            <person name="Bandi C."/>
            <person name="Potekhin A."/>
            <person name="Sassera D."/>
            <person name="Petroni G."/>
        </authorList>
    </citation>
    <scope>NUCLEOTIDE SEQUENCE [LARGE SCALE GENOMIC DNA]</scope>
    <source>
        <strain evidence="2">CyL4-1</strain>
    </source>
</reference>
<dbReference type="AlphaFoldDB" id="A0A5B8XE18"/>